<accession>A0A3S1D940</accession>
<dbReference type="EMBL" id="RSCL01000008">
    <property type="protein sequence ID" value="RUT05737.1"/>
    <property type="molecule type" value="Genomic_DNA"/>
</dbReference>
<evidence type="ECO:0000313" key="2">
    <source>
        <dbReference type="Proteomes" id="UP000271624"/>
    </source>
</evidence>
<keyword evidence="2" id="KW-1185">Reference proteome</keyword>
<dbReference type="CDD" id="cd09627">
    <property type="entry name" value="DOMON_murB_like"/>
    <property type="match status" value="1"/>
</dbReference>
<comment type="caution">
    <text evidence="1">The sequence shown here is derived from an EMBL/GenBank/DDBJ whole genome shotgun (WGS) entry which is preliminary data.</text>
</comment>
<dbReference type="AlphaFoldDB" id="A0A3S1D940"/>
<protein>
    <recommendedName>
        <fullName evidence="3">DOMON-like domain-containing protein</fullName>
    </recommendedName>
</protein>
<name>A0A3S1D940_9CYAN</name>
<gene>
    <name evidence="1" type="ORF">DSM106972_037440</name>
</gene>
<organism evidence="1 2">
    <name type="scientific">Dulcicalothrix desertica PCC 7102</name>
    <dbReference type="NCBI Taxonomy" id="232991"/>
    <lineage>
        <taxon>Bacteria</taxon>
        <taxon>Bacillati</taxon>
        <taxon>Cyanobacteriota</taxon>
        <taxon>Cyanophyceae</taxon>
        <taxon>Nostocales</taxon>
        <taxon>Calotrichaceae</taxon>
        <taxon>Dulcicalothrix</taxon>
    </lineage>
</organism>
<proteinExistence type="predicted"/>
<reference evidence="1" key="2">
    <citation type="journal article" date="2019" name="Genome Biol. Evol.">
        <title>Day and night: Metabolic profiles and evolutionary relationships of six axenic non-marine cyanobacteria.</title>
        <authorList>
            <person name="Will S.E."/>
            <person name="Henke P."/>
            <person name="Boedeker C."/>
            <person name="Huang S."/>
            <person name="Brinkmann H."/>
            <person name="Rohde M."/>
            <person name="Jarek M."/>
            <person name="Friedl T."/>
            <person name="Seufert S."/>
            <person name="Schumacher M."/>
            <person name="Overmann J."/>
            <person name="Neumann-Schaal M."/>
            <person name="Petersen J."/>
        </authorList>
    </citation>
    <scope>NUCLEOTIDE SEQUENCE [LARGE SCALE GENOMIC DNA]</scope>
    <source>
        <strain evidence="1">PCC 7102</strain>
    </source>
</reference>
<evidence type="ECO:0000313" key="1">
    <source>
        <dbReference type="EMBL" id="RUT05737.1"/>
    </source>
</evidence>
<evidence type="ECO:0008006" key="3">
    <source>
        <dbReference type="Google" id="ProtNLM"/>
    </source>
</evidence>
<dbReference type="Gene3D" id="2.60.40.1190">
    <property type="match status" value="1"/>
</dbReference>
<dbReference type="Proteomes" id="UP000271624">
    <property type="component" value="Unassembled WGS sequence"/>
</dbReference>
<sequence length="177" mass="20164">MAETFSLQLFPSTQAPENLKITGNIARHENLLTISYNLLGDIQQVDIVSPETPARKHELWQDTCFEFFLGAKNSSGYWEFNLSPAGHWNIYRFNNYRQGMQEETAFTTLPFNVKHNSDSLSLALDVNLGKIISVEQQIEVAITTVIKRTNGDVTYWALSHKGAKPDFHLRESFVVEL</sequence>
<reference evidence="1" key="1">
    <citation type="submission" date="2018-12" db="EMBL/GenBank/DDBJ databases">
        <authorList>
            <person name="Will S."/>
            <person name="Neumann-Schaal M."/>
            <person name="Henke P."/>
        </authorList>
    </citation>
    <scope>NUCLEOTIDE SEQUENCE</scope>
    <source>
        <strain evidence="1">PCC 7102</strain>
    </source>
</reference>